<dbReference type="InterPro" id="IPR027417">
    <property type="entry name" value="P-loop_NTPase"/>
</dbReference>
<evidence type="ECO:0008006" key="3">
    <source>
        <dbReference type="Google" id="ProtNLM"/>
    </source>
</evidence>
<accession>A0AAW3FF33</accession>
<gene>
    <name evidence="1" type="ORF">HMPREF2132_05745</name>
</gene>
<dbReference type="PANTHER" id="PTHR43394:SF1">
    <property type="entry name" value="ATP-BINDING CASSETTE SUB-FAMILY B MEMBER 10, MITOCHONDRIAL"/>
    <property type="match status" value="1"/>
</dbReference>
<proteinExistence type="predicted"/>
<dbReference type="AlphaFoldDB" id="A0AAW3FF33"/>
<sequence length="64" mass="7255">MIVKLASLGKTVISIAHRFSTIMDAKHIILLAKGKVVAEGTHQELLKTSEDYRKLWSDQNYEID</sequence>
<evidence type="ECO:0000313" key="2">
    <source>
        <dbReference type="Proteomes" id="UP000029533"/>
    </source>
</evidence>
<reference evidence="1 2" key="1">
    <citation type="submission" date="2014-07" db="EMBL/GenBank/DDBJ databases">
        <authorList>
            <person name="McCorrison J."/>
            <person name="Sanka R."/>
            <person name="Torralba M."/>
            <person name="Gillis M."/>
            <person name="Haft D.H."/>
            <person name="Methe B."/>
            <person name="Sutton G."/>
            <person name="Nelson K.E."/>
        </authorList>
    </citation>
    <scope>NUCLEOTIDE SEQUENCE [LARGE SCALE GENOMIC DNA]</scope>
    <source>
        <strain evidence="1 2">DNF00424</strain>
    </source>
</reference>
<dbReference type="InterPro" id="IPR039421">
    <property type="entry name" value="Type_1_exporter"/>
</dbReference>
<dbReference type="Proteomes" id="UP000029533">
    <property type="component" value="Unassembled WGS sequence"/>
</dbReference>
<name>A0AAW3FF33_9BACT</name>
<dbReference type="SUPFAM" id="SSF52540">
    <property type="entry name" value="P-loop containing nucleoside triphosphate hydrolases"/>
    <property type="match status" value="1"/>
</dbReference>
<dbReference type="PANTHER" id="PTHR43394">
    <property type="entry name" value="ATP-DEPENDENT PERMEASE MDL1, MITOCHONDRIAL"/>
    <property type="match status" value="1"/>
</dbReference>
<protein>
    <recommendedName>
        <fullName evidence="3">ABC transporter ATP-binding protein</fullName>
    </recommendedName>
</protein>
<comment type="caution">
    <text evidence="1">The sequence shown here is derived from an EMBL/GenBank/DDBJ whole genome shotgun (WGS) entry which is preliminary data.</text>
</comment>
<dbReference type="RefSeq" id="WP_156098262.1">
    <property type="nucleotide sequence ID" value="NZ_JRNJ01000053.1"/>
</dbReference>
<evidence type="ECO:0000313" key="1">
    <source>
        <dbReference type="EMBL" id="KGF27420.1"/>
    </source>
</evidence>
<dbReference type="Gene3D" id="3.40.50.300">
    <property type="entry name" value="P-loop containing nucleotide triphosphate hydrolases"/>
    <property type="match status" value="1"/>
</dbReference>
<organism evidence="1 2">
    <name type="scientific">Prevotella histicola JCM 15637 = DNF00424</name>
    <dbReference type="NCBI Taxonomy" id="1236504"/>
    <lineage>
        <taxon>Bacteria</taxon>
        <taxon>Pseudomonadati</taxon>
        <taxon>Bacteroidota</taxon>
        <taxon>Bacteroidia</taxon>
        <taxon>Bacteroidales</taxon>
        <taxon>Prevotellaceae</taxon>
        <taxon>Prevotella</taxon>
    </lineage>
</organism>
<dbReference type="GO" id="GO:0015421">
    <property type="term" value="F:ABC-type oligopeptide transporter activity"/>
    <property type="evidence" value="ECO:0007669"/>
    <property type="project" value="TreeGrafter"/>
</dbReference>
<dbReference type="EMBL" id="JRNJ01000053">
    <property type="protein sequence ID" value="KGF27420.1"/>
    <property type="molecule type" value="Genomic_DNA"/>
</dbReference>